<dbReference type="STRING" id="308745.A0A0F8V643"/>
<feature type="transmembrane region" description="Helical" evidence="1">
    <location>
        <begin position="89"/>
        <end position="108"/>
    </location>
</feature>
<sequence>VRGKHTYTYISNMPLFDPSHKTIVHCGQILLVIVIMALSGARLVLSGGTARTGASSMGLGMGAKSLVIILYQLLSEHVSSFKKWASLKAYLILNSLEIVFWAAVMVLVLQGNIQVCEGTTCALGWVVVVLSVLMRYDPPNPGRKKDPDANCLSLLSTYTATISYMDYRLYKAGGKHRDSSLEEGYQL</sequence>
<proteinExistence type="predicted"/>
<dbReference type="Proteomes" id="UP000034291">
    <property type="component" value="Unassembled WGS sequence"/>
</dbReference>
<reference evidence="2 3" key="1">
    <citation type="submission" date="2015-02" db="EMBL/GenBank/DDBJ databases">
        <title>Draft Genome Sequences of Two Closely-Related Aflatoxigenic Aspergillus Species Obtained from the Cote d'Ivoire.</title>
        <authorList>
            <person name="Moore G.G."/>
            <person name="Beltz S.B."/>
            <person name="Mack B.M."/>
        </authorList>
    </citation>
    <scope>NUCLEOTIDE SEQUENCE [LARGE SCALE GENOMIC DNA]</scope>
    <source>
        <strain evidence="2 3">SRRC1468</strain>
    </source>
</reference>
<dbReference type="OrthoDB" id="3436860at2759"/>
<evidence type="ECO:0000256" key="1">
    <source>
        <dbReference type="SAM" id="Phobius"/>
    </source>
</evidence>
<feature type="transmembrane region" description="Helical" evidence="1">
    <location>
        <begin position="57"/>
        <end position="74"/>
    </location>
</feature>
<dbReference type="AlphaFoldDB" id="A0A0F8V643"/>
<evidence type="ECO:0000313" key="2">
    <source>
        <dbReference type="EMBL" id="KKK27218.1"/>
    </source>
</evidence>
<keyword evidence="3" id="KW-1185">Reference proteome</keyword>
<accession>A0A0F8V643</accession>
<feature type="non-terminal residue" evidence="2">
    <location>
        <position position="1"/>
    </location>
</feature>
<keyword evidence="1" id="KW-0472">Membrane</keyword>
<evidence type="ECO:0000313" key="3">
    <source>
        <dbReference type="Proteomes" id="UP000034291"/>
    </source>
</evidence>
<keyword evidence="1" id="KW-1133">Transmembrane helix</keyword>
<keyword evidence="1" id="KW-0812">Transmembrane</keyword>
<protein>
    <submittedName>
        <fullName evidence="2">Uncharacterized protein</fullName>
    </submittedName>
</protein>
<gene>
    <name evidence="2" type="ORF">ARAM_003268</name>
</gene>
<feature type="transmembrane region" description="Helical" evidence="1">
    <location>
        <begin position="22"/>
        <end position="45"/>
    </location>
</feature>
<organism evidence="2 3">
    <name type="scientific">Aspergillus rambellii</name>
    <dbReference type="NCBI Taxonomy" id="308745"/>
    <lineage>
        <taxon>Eukaryota</taxon>
        <taxon>Fungi</taxon>
        <taxon>Dikarya</taxon>
        <taxon>Ascomycota</taxon>
        <taxon>Pezizomycotina</taxon>
        <taxon>Eurotiomycetes</taxon>
        <taxon>Eurotiomycetidae</taxon>
        <taxon>Eurotiales</taxon>
        <taxon>Aspergillaceae</taxon>
        <taxon>Aspergillus</taxon>
        <taxon>Aspergillus subgen. Nidulantes</taxon>
    </lineage>
</organism>
<comment type="caution">
    <text evidence="2">The sequence shown here is derived from an EMBL/GenBank/DDBJ whole genome shotgun (WGS) entry which is preliminary data.</text>
</comment>
<dbReference type="EMBL" id="JZBS01000078">
    <property type="protein sequence ID" value="KKK27218.1"/>
    <property type="molecule type" value="Genomic_DNA"/>
</dbReference>
<name>A0A0F8V643_9EURO</name>